<evidence type="ECO:0000313" key="2">
    <source>
        <dbReference type="Proteomes" id="UP000293162"/>
    </source>
</evidence>
<accession>A0A4Q5LUZ9</accession>
<dbReference type="Proteomes" id="UP000293162">
    <property type="component" value="Unassembled WGS sequence"/>
</dbReference>
<organism evidence="1 2">
    <name type="scientific">Emticicia agri</name>
    <dbReference type="NCBI Taxonomy" id="2492393"/>
    <lineage>
        <taxon>Bacteria</taxon>
        <taxon>Pseudomonadati</taxon>
        <taxon>Bacteroidota</taxon>
        <taxon>Cytophagia</taxon>
        <taxon>Cytophagales</taxon>
        <taxon>Leadbetterellaceae</taxon>
        <taxon>Emticicia</taxon>
    </lineage>
</organism>
<proteinExistence type="predicted"/>
<sequence>MKPLSNFDSLKISILLICSCVCFSWQVSPQKITWKELQGVRFTKRFNKKENMFFLYPSFSEKVKALEGREVEIRGYMIPVNPTENIYVLSAYPMAACFFCGGSGPESIIQLKMKKSGKYKTDEIWVVRGTLNLNADNIEELNYILQDTEPIKKVN</sequence>
<keyword evidence="2" id="KW-1185">Reference proteome</keyword>
<dbReference type="Gene3D" id="2.40.50.870">
    <property type="entry name" value="Protein of unknown function (DUF3299)"/>
    <property type="match status" value="1"/>
</dbReference>
<dbReference type="AlphaFoldDB" id="A0A4Q5LUZ9"/>
<dbReference type="OrthoDB" id="1348500at2"/>
<reference evidence="1 2" key="1">
    <citation type="submission" date="2019-02" db="EMBL/GenBank/DDBJ databases">
        <title>Bacterial novel species Emticicia sp. 17J42-9 isolated from soil.</title>
        <authorList>
            <person name="Jung H.-Y."/>
        </authorList>
    </citation>
    <scope>NUCLEOTIDE SEQUENCE [LARGE SCALE GENOMIC DNA]</scope>
    <source>
        <strain evidence="1 2">17J42-9</strain>
    </source>
</reference>
<comment type="caution">
    <text evidence="1">The sequence shown here is derived from an EMBL/GenBank/DDBJ whole genome shotgun (WGS) entry which is preliminary data.</text>
</comment>
<gene>
    <name evidence="1" type="ORF">EWM59_22730</name>
</gene>
<evidence type="ECO:0000313" key="1">
    <source>
        <dbReference type="EMBL" id="RYU93327.1"/>
    </source>
</evidence>
<dbReference type="RefSeq" id="WP_130023551.1">
    <property type="nucleotide sequence ID" value="NZ_SEWF01000048.1"/>
</dbReference>
<dbReference type="EMBL" id="SEWF01000048">
    <property type="protein sequence ID" value="RYU93327.1"/>
    <property type="molecule type" value="Genomic_DNA"/>
</dbReference>
<protein>
    <submittedName>
        <fullName evidence="1">DUF3299 domain-containing protein</fullName>
    </submittedName>
</protein>
<name>A0A4Q5LUZ9_9BACT</name>